<evidence type="ECO:0000256" key="2">
    <source>
        <dbReference type="ARBA" id="ARBA00023002"/>
    </source>
</evidence>
<dbReference type="InterPro" id="IPR002347">
    <property type="entry name" value="SDR_fam"/>
</dbReference>
<dbReference type="GeneID" id="70135037"/>
<dbReference type="PANTHER" id="PTHR42901">
    <property type="entry name" value="ALCOHOL DEHYDROGENASE"/>
    <property type="match status" value="1"/>
</dbReference>
<sequence length="274" mass="29533">MSLSGKVVLITGASIGIGAAIADALAGQGAKLALISRSEDKLKDLSQRLQSQHSGVQVRYYALDVGDHEAVDRGVTEAVKDLGQIDILVNNAGLALGTPARFPELKISDIVTMNNTNVNGYMFAAHAVLNRSMLARGEGTILNITSTTALEAPPFPGEAVYHANKALQEAFTNALRNELSETNIRVLALRPGVVATHFHTQRVGFDKDMYEGFMKGFQPLVAEDVAEAAVFMLGQPLNRSIKALDVVPSAQRSLSVFDRKWNERNGHPEPQMQG</sequence>
<organism evidence="4 5">
    <name type="scientific">Truncatella angustata</name>
    <dbReference type="NCBI Taxonomy" id="152316"/>
    <lineage>
        <taxon>Eukaryota</taxon>
        <taxon>Fungi</taxon>
        <taxon>Dikarya</taxon>
        <taxon>Ascomycota</taxon>
        <taxon>Pezizomycotina</taxon>
        <taxon>Sordariomycetes</taxon>
        <taxon>Xylariomycetidae</taxon>
        <taxon>Amphisphaeriales</taxon>
        <taxon>Sporocadaceae</taxon>
        <taxon>Truncatella</taxon>
    </lineage>
</organism>
<dbReference type="InterPro" id="IPR036291">
    <property type="entry name" value="NAD(P)-bd_dom_sf"/>
</dbReference>
<dbReference type="FunFam" id="3.40.50.720:FF:000710">
    <property type="entry name" value="Serine 3-dehydrogenase"/>
    <property type="match status" value="1"/>
</dbReference>
<dbReference type="PANTHER" id="PTHR42901:SF1">
    <property type="entry name" value="ALCOHOL DEHYDROGENASE"/>
    <property type="match status" value="1"/>
</dbReference>
<gene>
    <name evidence="4" type="ORF">BKA67DRAFT_652348</name>
</gene>
<dbReference type="Proteomes" id="UP000758603">
    <property type="component" value="Unassembled WGS sequence"/>
</dbReference>
<evidence type="ECO:0000256" key="3">
    <source>
        <dbReference type="RuleBase" id="RU000363"/>
    </source>
</evidence>
<dbReference type="Pfam" id="PF00106">
    <property type="entry name" value="adh_short"/>
    <property type="match status" value="1"/>
</dbReference>
<reference evidence="4" key="1">
    <citation type="journal article" date="2021" name="Nat. Commun.">
        <title>Genetic determinants of endophytism in the Arabidopsis root mycobiome.</title>
        <authorList>
            <person name="Mesny F."/>
            <person name="Miyauchi S."/>
            <person name="Thiergart T."/>
            <person name="Pickel B."/>
            <person name="Atanasova L."/>
            <person name="Karlsson M."/>
            <person name="Huettel B."/>
            <person name="Barry K.W."/>
            <person name="Haridas S."/>
            <person name="Chen C."/>
            <person name="Bauer D."/>
            <person name="Andreopoulos W."/>
            <person name="Pangilinan J."/>
            <person name="LaButti K."/>
            <person name="Riley R."/>
            <person name="Lipzen A."/>
            <person name="Clum A."/>
            <person name="Drula E."/>
            <person name="Henrissat B."/>
            <person name="Kohler A."/>
            <person name="Grigoriev I.V."/>
            <person name="Martin F.M."/>
            <person name="Hacquard S."/>
        </authorList>
    </citation>
    <scope>NUCLEOTIDE SEQUENCE</scope>
    <source>
        <strain evidence="4">MPI-SDFR-AT-0073</strain>
    </source>
</reference>
<accession>A0A9P9A267</accession>
<dbReference type="EMBL" id="JAGPXC010000001">
    <property type="protein sequence ID" value="KAH6659087.1"/>
    <property type="molecule type" value="Genomic_DNA"/>
</dbReference>
<name>A0A9P9A267_9PEZI</name>
<dbReference type="SUPFAM" id="SSF51735">
    <property type="entry name" value="NAD(P)-binding Rossmann-fold domains"/>
    <property type="match status" value="1"/>
</dbReference>
<dbReference type="GO" id="GO:0016491">
    <property type="term" value="F:oxidoreductase activity"/>
    <property type="evidence" value="ECO:0007669"/>
    <property type="project" value="UniProtKB-KW"/>
</dbReference>
<keyword evidence="2" id="KW-0560">Oxidoreductase</keyword>
<comment type="caution">
    <text evidence="4">The sequence shown here is derived from an EMBL/GenBank/DDBJ whole genome shotgun (WGS) entry which is preliminary data.</text>
</comment>
<dbReference type="PRINTS" id="PR00081">
    <property type="entry name" value="GDHRDH"/>
</dbReference>
<dbReference type="OrthoDB" id="1933717at2759"/>
<dbReference type="RefSeq" id="XP_045963218.1">
    <property type="nucleotide sequence ID" value="XM_046106146.1"/>
</dbReference>
<evidence type="ECO:0000256" key="1">
    <source>
        <dbReference type="ARBA" id="ARBA00006484"/>
    </source>
</evidence>
<comment type="similarity">
    <text evidence="1 3">Belongs to the short-chain dehydrogenases/reductases (SDR) family.</text>
</comment>
<keyword evidence="5" id="KW-1185">Reference proteome</keyword>
<evidence type="ECO:0000313" key="4">
    <source>
        <dbReference type="EMBL" id="KAH6659087.1"/>
    </source>
</evidence>
<dbReference type="AlphaFoldDB" id="A0A9P9A267"/>
<dbReference type="Gene3D" id="3.40.50.720">
    <property type="entry name" value="NAD(P)-binding Rossmann-like Domain"/>
    <property type="match status" value="1"/>
</dbReference>
<proteinExistence type="inferred from homology"/>
<evidence type="ECO:0000313" key="5">
    <source>
        <dbReference type="Proteomes" id="UP000758603"/>
    </source>
</evidence>
<dbReference type="PRINTS" id="PR00080">
    <property type="entry name" value="SDRFAMILY"/>
</dbReference>
<protein>
    <submittedName>
        <fullName evidence="4">NADP-dependent L-serine/L-allo-threonine dehydrogenase ydfG</fullName>
    </submittedName>
</protein>